<dbReference type="Pfam" id="PF13524">
    <property type="entry name" value="Glyco_trans_1_2"/>
    <property type="match status" value="1"/>
</dbReference>
<dbReference type="Gene3D" id="1.25.40.10">
    <property type="entry name" value="Tetratricopeptide repeat domain"/>
    <property type="match status" value="2"/>
</dbReference>
<dbReference type="eggNOG" id="COG4641">
    <property type="taxonomic scope" value="Bacteria"/>
</dbReference>
<dbReference type="OrthoDB" id="9771846at2"/>
<accession>A0L5I9</accession>
<dbReference type="SUPFAM" id="SSF48452">
    <property type="entry name" value="TPR-like"/>
    <property type="match status" value="2"/>
</dbReference>
<feature type="domain" description="Spore protein YkvP/CgeB glycosyl transferase-like" evidence="1">
    <location>
        <begin position="975"/>
        <end position="1080"/>
    </location>
</feature>
<evidence type="ECO:0000259" key="1">
    <source>
        <dbReference type="Pfam" id="PF13524"/>
    </source>
</evidence>
<dbReference type="Proteomes" id="UP000002586">
    <property type="component" value="Chromosome"/>
</dbReference>
<dbReference type="RefSeq" id="WP_011712392.1">
    <property type="nucleotide sequence ID" value="NC_008576.1"/>
</dbReference>
<dbReference type="EMBL" id="CP000471">
    <property type="protein sequence ID" value="ABK43232.1"/>
    <property type="molecule type" value="Genomic_DNA"/>
</dbReference>
<dbReference type="InterPro" id="IPR011990">
    <property type="entry name" value="TPR-like_helical_dom_sf"/>
</dbReference>
<gene>
    <name evidence="2" type="ordered locus">Mmc1_0711</name>
</gene>
<dbReference type="InterPro" id="IPR019734">
    <property type="entry name" value="TPR_rpt"/>
</dbReference>
<reference evidence="2 3" key="2">
    <citation type="journal article" date="2012" name="Int. J. Syst. Evol. Microbiol.">
        <title>Magnetococcus marinus gen. nov., sp. nov., a marine, magnetotactic bacterium that represents a novel lineage (Magnetococcaceae fam. nov.; Magnetococcales ord. nov.) at the base of the Alphaproteobacteria.</title>
        <authorList>
            <person name="Bazylinski D.A."/>
            <person name="Williams T.J."/>
            <person name="Lefevre C.T."/>
            <person name="Berg R.J."/>
            <person name="Zhang C.L."/>
            <person name="Bowser S.S."/>
            <person name="Dean A.J."/>
            <person name="Beveridge T.J."/>
        </authorList>
    </citation>
    <scope>NUCLEOTIDE SEQUENCE [LARGE SCALE GENOMIC DNA]</scope>
    <source>
        <strain evidence="3">ATCC BAA-1437 / JCM 17883 / MC-1</strain>
    </source>
</reference>
<dbReference type="HOGENOM" id="CLU_281421_0_0_5"/>
<name>A0L5I9_MAGMM</name>
<reference evidence="3" key="1">
    <citation type="journal article" date="2009" name="Appl. Environ. Microbiol.">
        <title>Complete genome sequence of the chemolithoautotrophic marine magnetotactic coccus strain MC-1.</title>
        <authorList>
            <person name="Schubbe S."/>
            <person name="Williams T.J."/>
            <person name="Xie G."/>
            <person name="Kiss H.E."/>
            <person name="Brettin T.S."/>
            <person name="Martinez D."/>
            <person name="Ross C.A."/>
            <person name="Schuler D."/>
            <person name="Cox B.L."/>
            <person name="Nealson K.H."/>
            <person name="Bazylinski D.A."/>
        </authorList>
    </citation>
    <scope>NUCLEOTIDE SEQUENCE [LARGE SCALE GENOMIC DNA]</scope>
    <source>
        <strain evidence="3">ATCC BAA-1437 / JCM 17883 / MC-1</strain>
    </source>
</reference>
<dbReference type="SMART" id="SM00028">
    <property type="entry name" value="TPR"/>
    <property type="match status" value="2"/>
</dbReference>
<evidence type="ECO:0000313" key="2">
    <source>
        <dbReference type="EMBL" id="ABK43232.1"/>
    </source>
</evidence>
<dbReference type="eggNOG" id="COG0457">
    <property type="taxonomic scope" value="Bacteria"/>
</dbReference>
<dbReference type="Pfam" id="PF14559">
    <property type="entry name" value="TPR_19"/>
    <property type="match status" value="1"/>
</dbReference>
<sequence length="1113" mass="125876">MNKQLSSLLQLDAQQLQQALQQAIAQDPDPQQAAQDVTAWLCRDAQDAQKQYLLGWQKFHQGDFNGALYLVEQSMAWGAVYPDILRLKVLVYIALGQGKKALEQCQLLSKYPLPAGMLNLLTAYGYLVLNQLDSTEDAARQALLQAPRWSPPYVLMLQLSEKLQKPLLTQYIQAMLRHFLPHVGTVPATEPADTLFFDQQQARQVAAQALLVNTPYGGRARQLCVVLGGEGEEPGLLGVKESELLSRWSESALRMPSRIEPDWDNPAQIEQGFWVVRQLFAAQHLRDKREQEITQRMLAVAPRCAPDEPPRLLLICARQHPSYAGVVGLVQMLEAQAQVVLCDEASDYAQLDVCHILEQINQWQPHVVVWWEGPVLALPSRLIIPMEKQQSWIAAQRTQQPEQVVLLPAQALQPQGGEGYQGLHPEQTEVLQRFAQWLLSQVPSGEQEAAVATHGVMQAEHQQQLAVSYQTLLAGQVEQAVGELEALLRLYPQQGEIQAILANLALAQKKPEEARNRLLQAVAANPRHELCLELLAQAYVQMGQITEAEAVLKRLLAFAPDHQAGLLALANLYLDHVKPVPEVCLAHLNHLLRLNRQEPSIYAALVCYWAMTEDDVQKNWAMQMMNHFVHDPSKRVHVATEDLFCVTPELALAQAHKGLLVKHTAAIALPQICYYQGEALDDHGLENLIAIQEKVSHYFSVPLIRRPTQVLFDPANPEQVATAKQYAELFDLINKARQKRANAILERYRQTPPGPMLNGRVRVLATASRMTTVMRYSSAGLIQAFKKIGCDVRFLMGRNNREDADALDIMTAHHDFDPHLVVSINWAVSGYYHPERWNAVWYQDPMPDINKGKKQPWRERDLVYSVLPYLDEMIIKSGYKNPRRQSFCVDLDLYKRHKSVEKRHKIIFVGSAYARHLTPTSDAERGLVEQFVQASEAGEALSPAQINQMAEQVHLSPLFIREYVYPFAVRDLSVRWLCELAPELPYAVEVYGYGWENDPVVAPYYKGVAQQGMHLVQIYNEAKYALSPQAHLVNSQRTVEIAACGAIPVLNDHRQFADLPHWDEHMLFYKTKADMRQLFSQSPLHDPYEMALSYSYESFAQRILEDAGLASVR</sequence>
<dbReference type="AlphaFoldDB" id="A0L5I9"/>
<proteinExistence type="predicted"/>
<dbReference type="KEGG" id="mgm:Mmc1_0711"/>
<keyword evidence="3" id="KW-1185">Reference proteome</keyword>
<evidence type="ECO:0000313" key="3">
    <source>
        <dbReference type="Proteomes" id="UP000002586"/>
    </source>
</evidence>
<protein>
    <submittedName>
        <fullName evidence="2">Tetratricopeptide TPR_2 repeat protein</fullName>
    </submittedName>
</protein>
<organism evidence="2 3">
    <name type="scientific">Magnetococcus marinus (strain ATCC BAA-1437 / JCM 17883 / MC-1)</name>
    <dbReference type="NCBI Taxonomy" id="156889"/>
    <lineage>
        <taxon>Bacteria</taxon>
        <taxon>Pseudomonadati</taxon>
        <taxon>Pseudomonadota</taxon>
        <taxon>Magnetococcia</taxon>
        <taxon>Magnetococcales</taxon>
        <taxon>Magnetococcaceae</taxon>
        <taxon>Magnetococcus</taxon>
    </lineage>
</organism>
<dbReference type="InterPro" id="IPR055259">
    <property type="entry name" value="YkvP/CgeB_Glyco_trans-like"/>
</dbReference>